<dbReference type="InterPro" id="IPR025733">
    <property type="entry name" value="PAPs_C"/>
</dbReference>
<gene>
    <name evidence="7" type="ORF">BSTOLATCC_MIC42132</name>
</gene>
<dbReference type="PANTHER" id="PTHR45867">
    <property type="entry name" value="PURPLE ACID PHOSPHATASE"/>
    <property type="match status" value="1"/>
</dbReference>
<reference evidence="7" key="1">
    <citation type="submission" date="2021-09" db="EMBL/GenBank/DDBJ databases">
        <authorList>
            <consortium name="AG Swart"/>
            <person name="Singh M."/>
            <person name="Singh A."/>
            <person name="Seah K."/>
            <person name="Emmerich C."/>
        </authorList>
    </citation>
    <scope>NUCLEOTIDE SEQUENCE</scope>
    <source>
        <strain evidence="7">ATCC30299</strain>
    </source>
</reference>
<feature type="signal peptide" evidence="3">
    <location>
        <begin position="1"/>
        <end position="16"/>
    </location>
</feature>
<evidence type="ECO:0000313" key="8">
    <source>
        <dbReference type="Proteomes" id="UP001162131"/>
    </source>
</evidence>
<organism evidence="7 8">
    <name type="scientific">Blepharisma stoltei</name>
    <dbReference type="NCBI Taxonomy" id="1481888"/>
    <lineage>
        <taxon>Eukaryota</taxon>
        <taxon>Sar</taxon>
        <taxon>Alveolata</taxon>
        <taxon>Ciliophora</taxon>
        <taxon>Postciliodesmatophora</taxon>
        <taxon>Heterotrichea</taxon>
        <taxon>Heterotrichida</taxon>
        <taxon>Blepharismidae</taxon>
        <taxon>Blepharisma</taxon>
    </lineage>
</organism>
<evidence type="ECO:0000313" key="7">
    <source>
        <dbReference type="EMBL" id="CAG9326871.1"/>
    </source>
</evidence>
<feature type="domain" description="Calcineurin-like phosphoesterase" evidence="4">
    <location>
        <begin position="136"/>
        <end position="337"/>
    </location>
</feature>
<evidence type="ECO:0000259" key="4">
    <source>
        <dbReference type="Pfam" id="PF00149"/>
    </source>
</evidence>
<dbReference type="GO" id="GO:0003993">
    <property type="term" value="F:acid phosphatase activity"/>
    <property type="evidence" value="ECO:0007669"/>
    <property type="project" value="UniProtKB-EC"/>
</dbReference>
<keyword evidence="2" id="KW-0325">Glycoprotein</keyword>
<keyword evidence="8" id="KW-1185">Reference proteome</keyword>
<dbReference type="InterPro" id="IPR008963">
    <property type="entry name" value="Purple_acid_Pase-like_N"/>
</dbReference>
<dbReference type="Proteomes" id="UP001162131">
    <property type="component" value="Unassembled WGS sequence"/>
</dbReference>
<evidence type="ECO:0000259" key="5">
    <source>
        <dbReference type="Pfam" id="PF14008"/>
    </source>
</evidence>
<dbReference type="InterPro" id="IPR004843">
    <property type="entry name" value="Calcineurin-like_PHP"/>
</dbReference>
<dbReference type="InterPro" id="IPR029052">
    <property type="entry name" value="Metallo-depent_PP-like"/>
</dbReference>
<sequence>MIFLVIISCILKAGHSLLLPEQIHLSWTERENEMRVTWITNIDTTTYVTYRPIICPSIEHSDNWKTILPNTTKFNKGEIMVLFQFIHTAIMTDLRPECYYEYYIVTEKGKSENFIFSGRTPDSEKPYQDANNEIDLVVFGDWGTGPNGVYVKQLLDQHSKIRNFLGILHLGDIAYNLDEEDGRNGDEFLNQIQTIAANFAYMTVPGNHELASNFTHYKERFKMPINEANDGNSCFYSFNLGPAHWIMMDTEVYLSENLKDSQLTETNWLLEDLEKANDERNIRPWIIVATHHAFYCSVEHVFSRECWEESALYNSLFEDIWNHYGIDLILEGHVHNYERDTPIYKNATVKSEYDDSHTHKNPNAPIYIISGNAGNKKGHNDPIPSLWMPWTAFMSEDYGYGKIKVFNKTHIYWEQYSAIALEKIDYLWIIKDHLRYTKPN</sequence>
<dbReference type="GO" id="GO:0046872">
    <property type="term" value="F:metal ion binding"/>
    <property type="evidence" value="ECO:0007669"/>
    <property type="project" value="InterPro"/>
</dbReference>
<comment type="catalytic activity">
    <reaction evidence="3">
        <text>a phosphate monoester + H2O = an alcohol + phosphate</text>
        <dbReference type="Rhea" id="RHEA:15017"/>
        <dbReference type="ChEBI" id="CHEBI:15377"/>
        <dbReference type="ChEBI" id="CHEBI:30879"/>
        <dbReference type="ChEBI" id="CHEBI:43474"/>
        <dbReference type="ChEBI" id="CHEBI:67140"/>
        <dbReference type="EC" id="3.1.3.2"/>
    </reaction>
</comment>
<dbReference type="SUPFAM" id="SSF56300">
    <property type="entry name" value="Metallo-dependent phosphatases"/>
    <property type="match status" value="1"/>
</dbReference>
<dbReference type="AlphaFoldDB" id="A0AAU9JQR7"/>
<name>A0AAU9JQR7_9CILI</name>
<keyword evidence="3" id="KW-0378">Hydrolase</keyword>
<proteinExistence type="inferred from homology"/>
<dbReference type="Pfam" id="PF16656">
    <property type="entry name" value="Pur_ac_phosph_N"/>
    <property type="match status" value="1"/>
</dbReference>
<dbReference type="Gene3D" id="3.60.21.10">
    <property type="match status" value="1"/>
</dbReference>
<dbReference type="EMBL" id="CAJZBQ010000041">
    <property type="protein sequence ID" value="CAG9326871.1"/>
    <property type="molecule type" value="Genomic_DNA"/>
</dbReference>
<protein>
    <recommendedName>
        <fullName evidence="3">Purple acid phosphatase</fullName>
        <ecNumber evidence="3">3.1.3.2</ecNumber>
    </recommendedName>
</protein>
<dbReference type="Gene3D" id="2.60.40.380">
    <property type="entry name" value="Purple acid phosphatase-like, N-terminal"/>
    <property type="match status" value="1"/>
</dbReference>
<dbReference type="CDD" id="cd00839">
    <property type="entry name" value="MPP_PAPs"/>
    <property type="match status" value="1"/>
</dbReference>
<comment type="caution">
    <text evidence="7">The sequence shown here is derived from an EMBL/GenBank/DDBJ whole genome shotgun (WGS) entry which is preliminary data.</text>
</comment>
<evidence type="ECO:0000256" key="1">
    <source>
        <dbReference type="ARBA" id="ARBA00022729"/>
    </source>
</evidence>
<comment type="similarity">
    <text evidence="3">Belongs to the metallophosphoesterase superfamily. Purple acid phosphatase family.</text>
</comment>
<evidence type="ECO:0000259" key="6">
    <source>
        <dbReference type="Pfam" id="PF16656"/>
    </source>
</evidence>
<dbReference type="InterPro" id="IPR015914">
    <property type="entry name" value="PAPs_N"/>
</dbReference>
<feature type="chain" id="PRO_5043085016" description="Purple acid phosphatase" evidence="3">
    <location>
        <begin position="17"/>
        <end position="440"/>
    </location>
</feature>
<dbReference type="Pfam" id="PF00149">
    <property type="entry name" value="Metallophos"/>
    <property type="match status" value="1"/>
</dbReference>
<feature type="domain" description="Purple acid phosphatase N-terminal" evidence="6">
    <location>
        <begin position="20"/>
        <end position="116"/>
    </location>
</feature>
<accession>A0AAU9JQR7</accession>
<evidence type="ECO:0000256" key="3">
    <source>
        <dbReference type="RuleBase" id="RU361203"/>
    </source>
</evidence>
<dbReference type="EC" id="3.1.3.2" evidence="3"/>
<dbReference type="SUPFAM" id="SSF49363">
    <property type="entry name" value="Purple acid phosphatase, N-terminal domain"/>
    <property type="match status" value="1"/>
</dbReference>
<dbReference type="Pfam" id="PF14008">
    <property type="entry name" value="Metallophos_C"/>
    <property type="match status" value="1"/>
</dbReference>
<feature type="domain" description="Purple acid phosphatase C-terminal" evidence="5">
    <location>
        <begin position="364"/>
        <end position="418"/>
    </location>
</feature>
<evidence type="ECO:0000256" key="2">
    <source>
        <dbReference type="ARBA" id="ARBA00023180"/>
    </source>
</evidence>
<keyword evidence="1 3" id="KW-0732">Signal</keyword>
<dbReference type="InterPro" id="IPR041792">
    <property type="entry name" value="MPP_PAP"/>
</dbReference>